<comment type="caution">
    <text evidence="2">Lacks conserved residue(s) required for the propagation of feature annotation.</text>
</comment>
<dbReference type="PANTHER" id="PTHR10302:SF27">
    <property type="entry name" value="SINGLE-STRANDED DNA-BINDING PROTEIN"/>
    <property type="match status" value="1"/>
</dbReference>
<evidence type="ECO:0000313" key="5">
    <source>
        <dbReference type="Proteomes" id="UP001436297"/>
    </source>
</evidence>
<sequence length="134" mass="15630">MINNIVIVGRLTKDPKLFEKEETYLTTFCVAVERNYKDRNQNNIVGFIYCKSFGKVAQNIVKYVNQGSLVAITGQMQSRKYVKDDQTHFISELYVETIKFLTSKHKDEIEPHTTKDNQEILEDTIQDSDLYEII</sequence>
<dbReference type="Proteomes" id="UP001436297">
    <property type="component" value="Chromosome"/>
</dbReference>
<evidence type="ECO:0000256" key="3">
    <source>
        <dbReference type="PIRNR" id="PIRNR002070"/>
    </source>
</evidence>
<dbReference type="InterPro" id="IPR000424">
    <property type="entry name" value="Primosome_PriB/ssb"/>
</dbReference>
<dbReference type="Gene3D" id="2.40.50.140">
    <property type="entry name" value="Nucleic acid-binding proteins"/>
    <property type="match status" value="1"/>
</dbReference>
<name>A0ABZ3EDR7_9STAP</name>
<organism evidence="4 5">
    <name type="scientific">Staphylococcus hsinchuensis</name>
    <dbReference type="NCBI Taxonomy" id="3051183"/>
    <lineage>
        <taxon>Bacteria</taxon>
        <taxon>Bacillati</taxon>
        <taxon>Bacillota</taxon>
        <taxon>Bacilli</taxon>
        <taxon>Bacillales</taxon>
        <taxon>Staphylococcaceae</taxon>
        <taxon>Staphylococcus</taxon>
    </lineage>
</organism>
<comment type="subunit">
    <text evidence="2">Homotetramer.</text>
</comment>
<dbReference type="InterPro" id="IPR011344">
    <property type="entry name" value="ssDNA-bd"/>
</dbReference>
<dbReference type="RefSeq" id="WP_342610403.1">
    <property type="nucleotide sequence ID" value="NZ_CP128355.1"/>
</dbReference>
<dbReference type="GO" id="GO:0003677">
    <property type="term" value="F:DNA binding"/>
    <property type="evidence" value="ECO:0007669"/>
    <property type="project" value="UniProtKB-KW"/>
</dbReference>
<dbReference type="CDD" id="cd04496">
    <property type="entry name" value="SSB_OBF"/>
    <property type="match status" value="1"/>
</dbReference>
<dbReference type="InterPro" id="IPR012340">
    <property type="entry name" value="NA-bd_OB-fold"/>
</dbReference>
<evidence type="ECO:0000256" key="2">
    <source>
        <dbReference type="HAMAP-Rule" id="MF_00984"/>
    </source>
</evidence>
<proteinExistence type="inferred from homology"/>
<dbReference type="NCBIfam" id="TIGR00621">
    <property type="entry name" value="ssb"/>
    <property type="match status" value="1"/>
</dbReference>
<dbReference type="EMBL" id="CP128355">
    <property type="protein sequence ID" value="XAF70573.1"/>
    <property type="molecule type" value="Genomic_DNA"/>
</dbReference>
<dbReference type="SUPFAM" id="SSF50249">
    <property type="entry name" value="Nucleic acid-binding proteins"/>
    <property type="match status" value="1"/>
</dbReference>
<dbReference type="Pfam" id="PF00436">
    <property type="entry name" value="SSB"/>
    <property type="match status" value="1"/>
</dbReference>
<dbReference type="PROSITE" id="PS50935">
    <property type="entry name" value="SSB"/>
    <property type="match status" value="1"/>
</dbReference>
<protein>
    <recommendedName>
        <fullName evidence="2 3">Single-stranded DNA-binding protein</fullName>
        <shortName evidence="2">SSB</shortName>
    </recommendedName>
</protein>
<dbReference type="PANTHER" id="PTHR10302">
    <property type="entry name" value="SINGLE-STRANDED DNA-BINDING PROTEIN"/>
    <property type="match status" value="1"/>
</dbReference>
<gene>
    <name evidence="4" type="ORF">QQM35_00165</name>
</gene>
<keyword evidence="1 2" id="KW-0238">DNA-binding</keyword>
<reference evidence="4 5" key="1">
    <citation type="journal article" date="2024" name="Pathogens">
        <title>Staphylococcus hsinchuensis sp. nov., Isolated from Soymilk.</title>
        <authorList>
            <person name="Wang Y.T."/>
            <person name="Lin Y.C."/>
            <person name="Hsieh Y.H."/>
            <person name="Lin Y.T."/>
            <person name="Hamada M."/>
            <person name="Chen C.C."/>
            <person name="Liou J.S."/>
            <person name="Lee A.Y."/>
            <person name="Zhang W.L."/>
            <person name="Chen Y.T."/>
            <person name="Huang C.H."/>
        </authorList>
    </citation>
    <scope>NUCLEOTIDE SEQUENCE [LARGE SCALE GENOMIC DNA]</scope>
    <source>
        <strain evidence="4 5">H164</strain>
    </source>
</reference>
<keyword evidence="5" id="KW-1185">Reference proteome</keyword>
<dbReference type="PIRSF" id="PIRSF002070">
    <property type="entry name" value="SSB"/>
    <property type="match status" value="1"/>
</dbReference>
<accession>A0ABZ3EDR7</accession>
<evidence type="ECO:0000256" key="1">
    <source>
        <dbReference type="ARBA" id="ARBA00023125"/>
    </source>
</evidence>
<evidence type="ECO:0000313" key="4">
    <source>
        <dbReference type="EMBL" id="XAF70573.1"/>
    </source>
</evidence>
<dbReference type="HAMAP" id="MF_00984">
    <property type="entry name" value="SSB"/>
    <property type="match status" value="1"/>
</dbReference>